<dbReference type="AlphaFoldDB" id="A0A225UCC5"/>
<dbReference type="EMBL" id="NBNE01022213">
    <property type="protein sequence ID" value="OWY90682.1"/>
    <property type="molecule type" value="Genomic_DNA"/>
</dbReference>
<evidence type="ECO:0000313" key="2">
    <source>
        <dbReference type="Proteomes" id="UP000198211"/>
    </source>
</evidence>
<comment type="caution">
    <text evidence="1">The sequence shown here is derived from an EMBL/GenBank/DDBJ whole genome shotgun (WGS) entry which is preliminary data.</text>
</comment>
<reference evidence="2" key="1">
    <citation type="submission" date="2017-03" db="EMBL/GenBank/DDBJ databases">
        <title>Phytopthora megakarya and P. palmivora, two closely related causual agents of cacao black pod achieved similar genome size and gene model numbers by different mechanisms.</title>
        <authorList>
            <person name="Ali S."/>
            <person name="Shao J."/>
            <person name="Larry D.J."/>
            <person name="Kronmiller B."/>
            <person name="Shen D."/>
            <person name="Strem M.D."/>
            <person name="Melnick R.L."/>
            <person name="Guiltinan M.J."/>
            <person name="Tyler B.M."/>
            <person name="Meinhardt L.W."/>
            <person name="Bailey B.A."/>
        </authorList>
    </citation>
    <scope>NUCLEOTIDE SEQUENCE [LARGE SCALE GENOMIC DNA]</scope>
    <source>
        <strain evidence="2">zdho120</strain>
    </source>
</reference>
<name>A0A225UCC5_9STRA</name>
<proteinExistence type="predicted"/>
<organism evidence="1 2">
    <name type="scientific">Phytophthora megakarya</name>
    <dbReference type="NCBI Taxonomy" id="4795"/>
    <lineage>
        <taxon>Eukaryota</taxon>
        <taxon>Sar</taxon>
        <taxon>Stramenopiles</taxon>
        <taxon>Oomycota</taxon>
        <taxon>Peronosporomycetes</taxon>
        <taxon>Peronosporales</taxon>
        <taxon>Peronosporaceae</taxon>
        <taxon>Phytophthora</taxon>
    </lineage>
</organism>
<protein>
    <submittedName>
        <fullName evidence="1">Uncharacterized protein</fullName>
    </submittedName>
</protein>
<dbReference type="Proteomes" id="UP000198211">
    <property type="component" value="Unassembled WGS sequence"/>
</dbReference>
<feature type="non-terminal residue" evidence="1">
    <location>
        <position position="1"/>
    </location>
</feature>
<evidence type="ECO:0000313" key="1">
    <source>
        <dbReference type="EMBL" id="OWY90682.1"/>
    </source>
</evidence>
<keyword evidence="2" id="KW-1185">Reference proteome</keyword>
<gene>
    <name evidence="1" type="ORF">PHMEG_00041080</name>
</gene>
<accession>A0A225UCC5</accession>
<dbReference type="OrthoDB" id="106781at2759"/>
<sequence>TFTSFGHMKPQNDCTSATCLSKRRPLSRNPDPSPTYNSLPSNARIASFFWCAPGYFNATPWF</sequence>